<sequence length="394" mass="42587">MDEWNAYIRSDLALEPVSEGSLSGLAFAVKDVFAIANYTNSAGNPDWLRTHGPADRHAQTIEKLLHHGARLRGTTVTDELMYSLLGENVHYGTPVNPKAEGRVPGGSSSGSAVAVAAGLVDFALGTDTGGSVRVPSSYCGIYGFRPSFGAVSMNGVIPLAKSFDTVGWMSRRPKTLLDVGRVLLNKGGAKHPGFRKLLLPEEAWSQAQEDVRDLLLNELQAFMKNGLDSEWVRLPGNDLKEWADTFRTIQGTEIWQEHGEWIRREAPAFGPGVSDRFEWASTLPPEALPGLMAKKRELENRMDSLLGQSSLIAIPTVTGVAPVLRMTGEQAELQRTATMKLTCIAGLAGIAQVTVPFASSCGNPIGLSFIAGRGQDLALLEWLYENSREGAADR</sequence>
<dbReference type="PANTHER" id="PTHR46310">
    <property type="entry name" value="AMIDASE 1"/>
    <property type="match status" value="1"/>
</dbReference>
<dbReference type="InterPro" id="IPR020556">
    <property type="entry name" value="Amidase_CS"/>
</dbReference>
<reference evidence="2 3" key="1">
    <citation type="submission" date="2020-08" db="EMBL/GenBank/DDBJ databases">
        <title>Cohnella phylogeny.</title>
        <authorList>
            <person name="Dunlap C."/>
        </authorList>
    </citation>
    <scope>NUCLEOTIDE SEQUENCE [LARGE SCALE GENOMIC DNA]</scope>
    <source>
        <strain evidence="2 3">DSM 25241</strain>
    </source>
</reference>
<evidence type="ECO:0000313" key="2">
    <source>
        <dbReference type="EMBL" id="MBB6635509.1"/>
    </source>
</evidence>
<proteinExistence type="predicted"/>
<dbReference type="PANTHER" id="PTHR46310:SF7">
    <property type="entry name" value="AMIDASE 1"/>
    <property type="match status" value="1"/>
</dbReference>
<dbReference type="Pfam" id="PF01425">
    <property type="entry name" value="Amidase"/>
    <property type="match status" value="1"/>
</dbReference>
<comment type="caution">
    <text evidence="2">The sequence shown here is derived from an EMBL/GenBank/DDBJ whole genome shotgun (WGS) entry which is preliminary data.</text>
</comment>
<dbReference type="Gene3D" id="3.90.1300.10">
    <property type="entry name" value="Amidase signature (AS) domain"/>
    <property type="match status" value="1"/>
</dbReference>
<keyword evidence="2" id="KW-0378">Hydrolase</keyword>
<feature type="domain" description="Amidase" evidence="1">
    <location>
        <begin position="18"/>
        <end position="176"/>
    </location>
</feature>
<dbReference type="EC" id="3.5.1.4" evidence="2"/>
<accession>A0A841SX66</accession>
<dbReference type="NCBIfam" id="NF006169">
    <property type="entry name" value="PRK08310.1"/>
    <property type="match status" value="1"/>
</dbReference>
<keyword evidence="3" id="KW-1185">Reference proteome</keyword>
<dbReference type="InterPro" id="IPR036928">
    <property type="entry name" value="AS_sf"/>
</dbReference>
<dbReference type="RefSeq" id="WP_185120733.1">
    <property type="nucleotide sequence ID" value="NZ_JACJVQ010000013.1"/>
</dbReference>
<dbReference type="InterPro" id="IPR023631">
    <property type="entry name" value="Amidase_dom"/>
</dbReference>
<protein>
    <submittedName>
        <fullName evidence="2">Amidase</fullName>
        <ecNumber evidence="2">3.5.1.4</ecNumber>
    </submittedName>
</protein>
<name>A0A841SX66_9BACL</name>
<dbReference type="GO" id="GO:0004040">
    <property type="term" value="F:amidase activity"/>
    <property type="evidence" value="ECO:0007669"/>
    <property type="project" value="UniProtKB-EC"/>
</dbReference>
<dbReference type="Proteomes" id="UP000535838">
    <property type="component" value="Unassembled WGS sequence"/>
</dbReference>
<dbReference type="SUPFAM" id="SSF75304">
    <property type="entry name" value="Amidase signature (AS) enzymes"/>
    <property type="match status" value="1"/>
</dbReference>
<dbReference type="PROSITE" id="PS00571">
    <property type="entry name" value="AMIDASES"/>
    <property type="match status" value="1"/>
</dbReference>
<organism evidence="2 3">
    <name type="scientific">Cohnella thailandensis</name>
    <dbReference type="NCBI Taxonomy" id="557557"/>
    <lineage>
        <taxon>Bacteria</taxon>
        <taxon>Bacillati</taxon>
        <taxon>Bacillota</taxon>
        <taxon>Bacilli</taxon>
        <taxon>Bacillales</taxon>
        <taxon>Paenibacillaceae</taxon>
        <taxon>Cohnella</taxon>
    </lineage>
</organism>
<evidence type="ECO:0000259" key="1">
    <source>
        <dbReference type="Pfam" id="PF01425"/>
    </source>
</evidence>
<dbReference type="AlphaFoldDB" id="A0A841SX66"/>
<dbReference type="EMBL" id="JACJVQ010000013">
    <property type="protein sequence ID" value="MBB6635509.1"/>
    <property type="molecule type" value="Genomic_DNA"/>
</dbReference>
<gene>
    <name evidence="2" type="ORF">H7B67_15425</name>
</gene>
<evidence type="ECO:0000313" key="3">
    <source>
        <dbReference type="Proteomes" id="UP000535838"/>
    </source>
</evidence>